<protein>
    <recommendedName>
        <fullName evidence="10">Odorant receptor</fullName>
    </recommendedName>
</protein>
<feature type="transmembrane region" description="Helical" evidence="10">
    <location>
        <begin position="46"/>
        <end position="70"/>
    </location>
</feature>
<keyword evidence="3 10" id="KW-0716">Sensory transduction</keyword>
<sequence>MPSLSEFLRSRGIRLHPFFINHQIYAAAGFWYNDTPKKWKNVLYGFYRTCVFFSITITAINQILDIYLLLDKPTQLATDLCAITVTIMVFCKVNMLSYKSHMTEKLQEDIMRIRLSRNSPEDEEVWNSASSMIYTMTKVFYAMGAPCVLCWIFFPALDGLSRKLLPYPVVFPVNPHESPFYELIYIGQSLSLFGYLFSIVSIDLSYCAYVVLAIAQMEILGRDIKRISSGSEIVEADSDTEEEKTKKVVQDLKKCIDFHNEILRQLDAVHDIHSDSFFIQMSLTALMIAVVIVDTILNSSGLSLKLFQRVLYTACGLFDTWIQCYWGSQLQQKSYDLVADIYDSQWVDMETKVKKIFLFMTMKAQKVPRLRNGIFDFGLPLFLEILRYSYNAAALIMNT</sequence>
<name>A0AAW2I2U8_9NEOP</name>
<evidence type="ECO:0000256" key="7">
    <source>
        <dbReference type="ARBA" id="ARBA00023136"/>
    </source>
</evidence>
<keyword evidence="2" id="KW-1003">Cell membrane</keyword>
<evidence type="ECO:0000256" key="6">
    <source>
        <dbReference type="ARBA" id="ARBA00022989"/>
    </source>
</evidence>
<organism evidence="11">
    <name type="scientific">Menopon gallinae</name>
    <name type="common">poultry shaft louse</name>
    <dbReference type="NCBI Taxonomy" id="328185"/>
    <lineage>
        <taxon>Eukaryota</taxon>
        <taxon>Metazoa</taxon>
        <taxon>Ecdysozoa</taxon>
        <taxon>Arthropoda</taxon>
        <taxon>Hexapoda</taxon>
        <taxon>Insecta</taxon>
        <taxon>Pterygota</taxon>
        <taxon>Neoptera</taxon>
        <taxon>Paraneoptera</taxon>
        <taxon>Psocodea</taxon>
        <taxon>Troctomorpha</taxon>
        <taxon>Phthiraptera</taxon>
        <taxon>Amblycera</taxon>
        <taxon>Menoponidae</taxon>
        <taxon>Menopon</taxon>
    </lineage>
</organism>
<keyword evidence="4 10" id="KW-0812">Transmembrane</keyword>
<evidence type="ECO:0000256" key="2">
    <source>
        <dbReference type="ARBA" id="ARBA00022475"/>
    </source>
</evidence>
<keyword evidence="6 10" id="KW-1133">Transmembrane helix</keyword>
<keyword evidence="5 10" id="KW-0552">Olfaction</keyword>
<evidence type="ECO:0000256" key="8">
    <source>
        <dbReference type="ARBA" id="ARBA00023170"/>
    </source>
</evidence>
<comment type="similarity">
    <text evidence="10">Belongs to the insect chemoreceptor superfamily. Heteromeric odorant receptor channel (TC 1.A.69) family.</text>
</comment>
<keyword evidence="8 10" id="KW-0675">Receptor</keyword>
<dbReference type="Pfam" id="PF02949">
    <property type="entry name" value="7tm_6"/>
    <property type="match status" value="1"/>
</dbReference>
<dbReference type="InterPro" id="IPR004117">
    <property type="entry name" value="7tm6_olfct_rcpt"/>
</dbReference>
<dbReference type="EMBL" id="JARGDH010000002">
    <property type="protein sequence ID" value="KAL0276376.1"/>
    <property type="molecule type" value="Genomic_DNA"/>
</dbReference>
<dbReference type="PANTHER" id="PTHR21137">
    <property type="entry name" value="ODORANT RECEPTOR"/>
    <property type="match status" value="1"/>
</dbReference>
<evidence type="ECO:0000256" key="4">
    <source>
        <dbReference type="ARBA" id="ARBA00022692"/>
    </source>
</evidence>
<proteinExistence type="inferred from homology"/>
<evidence type="ECO:0000256" key="10">
    <source>
        <dbReference type="RuleBase" id="RU351113"/>
    </source>
</evidence>
<evidence type="ECO:0000256" key="1">
    <source>
        <dbReference type="ARBA" id="ARBA00004651"/>
    </source>
</evidence>
<dbReference type="PANTHER" id="PTHR21137:SF35">
    <property type="entry name" value="ODORANT RECEPTOR 19A-RELATED"/>
    <property type="match status" value="1"/>
</dbReference>
<comment type="caution">
    <text evidence="10">Lacks conserved residue(s) required for the propagation of feature annotation.</text>
</comment>
<dbReference type="AlphaFoldDB" id="A0AAW2I2U8"/>
<comment type="caution">
    <text evidence="11">The sequence shown here is derived from an EMBL/GenBank/DDBJ whole genome shotgun (WGS) entry which is preliminary data.</text>
</comment>
<comment type="subcellular location">
    <subcellularLocation>
        <location evidence="1 10">Cell membrane</location>
        <topology evidence="1 10">Multi-pass membrane protein</topology>
    </subcellularLocation>
</comment>
<evidence type="ECO:0000256" key="9">
    <source>
        <dbReference type="ARBA" id="ARBA00023224"/>
    </source>
</evidence>
<feature type="transmembrane region" description="Helical" evidence="10">
    <location>
        <begin position="76"/>
        <end position="95"/>
    </location>
</feature>
<keyword evidence="9 10" id="KW-0807">Transducer</keyword>
<dbReference type="GO" id="GO:0004984">
    <property type="term" value="F:olfactory receptor activity"/>
    <property type="evidence" value="ECO:0007669"/>
    <property type="project" value="InterPro"/>
</dbReference>
<accession>A0AAW2I2U8</accession>
<evidence type="ECO:0000313" key="11">
    <source>
        <dbReference type="EMBL" id="KAL0276376.1"/>
    </source>
</evidence>
<dbReference type="GO" id="GO:0007165">
    <property type="term" value="P:signal transduction"/>
    <property type="evidence" value="ECO:0007669"/>
    <property type="project" value="UniProtKB-KW"/>
</dbReference>
<gene>
    <name evidence="11" type="ORF">PYX00_003963</name>
</gene>
<feature type="transmembrane region" description="Helical" evidence="10">
    <location>
        <begin position="139"/>
        <end position="157"/>
    </location>
</feature>
<evidence type="ECO:0000256" key="5">
    <source>
        <dbReference type="ARBA" id="ARBA00022725"/>
    </source>
</evidence>
<evidence type="ECO:0000256" key="3">
    <source>
        <dbReference type="ARBA" id="ARBA00022606"/>
    </source>
</evidence>
<feature type="transmembrane region" description="Helical" evidence="10">
    <location>
        <begin position="277"/>
        <end position="297"/>
    </location>
</feature>
<feature type="transmembrane region" description="Helical" evidence="10">
    <location>
        <begin position="192"/>
        <end position="215"/>
    </location>
</feature>
<dbReference type="GO" id="GO:0005549">
    <property type="term" value="F:odorant binding"/>
    <property type="evidence" value="ECO:0007669"/>
    <property type="project" value="InterPro"/>
</dbReference>
<reference evidence="11" key="1">
    <citation type="journal article" date="2024" name="Gigascience">
        <title>Chromosome-level genome of the poultry shaft louse Menopon gallinae provides insight into the host-switching and adaptive evolution of parasitic lice.</title>
        <authorList>
            <person name="Xu Y."/>
            <person name="Ma L."/>
            <person name="Liu S."/>
            <person name="Liang Y."/>
            <person name="Liu Q."/>
            <person name="He Z."/>
            <person name="Tian L."/>
            <person name="Duan Y."/>
            <person name="Cai W."/>
            <person name="Li H."/>
            <person name="Song F."/>
        </authorList>
    </citation>
    <scope>NUCLEOTIDE SEQUENCE</scope>
    <source>
        <strain evidence="11">Cailab_2023a</strain>
    </source>
</reference>
<dbReference type="GO" id="GO:0005886">
    <property type="term" value="C:plasma membrane"/>
    <property type="evidence" value="ECO:0007669"/>
    <property type="project" value="UniProtKB-SubCell"/>
</dbReference>
<keyword evidence="7 10" id="KW-0472">Membrane</keyword>